<dbReference type="RefSeq" id="WP_106501906.1">
    <property type="nucleotide sequence ID" value="NZ_PXXO01000002.1"/>
</dbReference>
<protein>
    <submittedName>
        <fullName evidence="1">Uncharacterized protein</fullName>
    </submittedName>
</protein>
<proteinExistence type="predicted"/>
<evidence type="ECO:0000313" key="1">
    <source>
        <dbReference type="EMBL" id="PSJ06933.1"/>
    </source>
</evidence>
<sequence>MAEHLPQLTLRQQAQLLDWAVELQAAPNWVGNLPVALLERCWLRLRRISLEQLALVLPPDASAEAPELVRYRAWIAAGQPAWSAQLRCWQEFGQPACQEALRHFWGHQERGNHGWTFTAYLELLGTYRNQFQPGTVRSLPLIVLARSGQREPHRLHWLTPPLASRCGTLAPDCTG</sequence>
<organism evidence="1 2">
    <name type="scientific">Cyanobium usitatum str. Tous</name>
    <dbReference type="NCBI Taxonomy" id="2116684"/>
    <lineage>
        <taxon>Bacteria</taxon>
        <taxon>Bacillati</taxon>
        <taxon>Cyanobacteriota</taxon>
        <taxon>Cyanophyceae</taxon>
        <taxon>Synechococcales</taxon>
        <taxon>Prochlorococcaceae</taxon>
        <taxon>Cyanobium</taxon>
    </lineage>
</organism>
<name>A0A2P7N0D7_9CYAN</name>
<keyword evidence="2" id="KW-1185">Reference proteome</keyword>
<reference evidence="1 2" key="1">
    <citation type="journal article" date="2018" name="Environ. Microbiol.">
        <title>Ecological and genomic features of two widespread freshwater picocyanobacteria.</title>
        <authorList>
            <person name="Cabello-Yeves P.J."/>
            <person name="Picazo A."/>
            <person name="Camacho A."/>
            <person name="Callieri C."/>
            <person name="Rosselli R."/>
            <person name="Roda-Garcia J.J."/>
            <person name="Coutinho F.H."/>
            <person name="Rodriguez-Valera F."/>
        </authorList>
    </citation>
    <scope>NUCLEOTIDE SEQUENCE [LARGE SCALE GENOMIC DNA]</scope>
    <source>
        <strain evidence="1 2">Tous</strain>
    </source>
</reference>
<evidence type="ECO:0000313" key="2">
    <source>
        <dbReference type="Proteomes" id="UP000243002"/>
    </source>
</evidence>
<gene>
    <name evidence="1" type="ORF">C7K55_02975</name>
</gene>
<comment type="caution">
    <text evidence="1">The sequence shown here is derived from an EMBL/GenBank/DDBJ whole genome shotgun (WGS) entry which is preliminary data.</text>
</comment>
<dbReference type="OrthoDB" id="559283at2"/>
<dbReference type="Proteomes" id="UP000243002">
    <property type="component" value="Unassembled WGS sequence"/>
</dbReference>
<dbReference type="EMBL" id="PXXO01000002">
    <property type="protein sequence ID" value="PSJ06933.1"/>
    <property type="molecule type" value="Genomic_DNA"/>
</dbReference>
<accession>A0A2P7N0D7</accession>
<dbReference type="AlphaFoldDB" id="A0A2P7N0D7"/>